<protein>
    <submittedName>
        <fullName evidence="4">EamA family transporter</fullName>
    </submittedName>
</protein>
<keyword evidence="2" id="KW-1133">Transmembrane helix</keyword>
<comment type="similarity">
    <text evidence="1">Belongs to the EamA transporter family.</text>
</comment>
<feature type="transmembrane region" description="Helical" evidence="2">
    <location>
        <begin position="6"/>
        <end position="25"/>
    </location>
</feature>
<evidence type="ECO:0000313" key="4">
    <source>
        <dbReference type="EMBL" id="MBY4796993.1"/>
    </source>
</evidence>
<accession>A0ABS7MI55</accession>
<dbReference type="SUPFAM" id="SSF103481">
    <property type="entry name" value="Multidrug resistance efflux transporter EmrE"/>
    <property type="match status" value="1"/>
</dbReference>
<name>A0ABS7MI55_9ACTN</name>
<dbReference type="EMBL" id="JAIMFO010000004">
    <property type="protein sequence ID" value="MBY4796993.1"/>
    <property type="molecule type" value="Genomic_DNA"/>
</dbReference>
<comment type="caution">
    <text evidence="4">The sequence shown here is derived from an EMBL/GenBank/DDBJ whole genome shotgun (WGS) entry which is preliminary data.</text>
</comment>
<dbReference type="Gene3D" id="1.10.3730.20">
    <property type="match status" value="1"/>
</dbReference>
<keyword evidence="5" id="KW-1185">Reference proteome</keyword>
<feature type="domain" description="EamA" evidence="3">
    <location>
        <begin position="28"/>
        <end position="113"/>
    </location>
</feature>
<reference evidence="4 5" key="1">
    <citation type="submission" date="2021-08" db="EMBL/GenBank/DDBJ databases">
        <title>Collinsella faecalis sp. nov. isolated from swine faeces.</title>
        <authorList>
            <person name="Oh B.S."/>
            <person name="Lee J.H."/>
        </authorList>
    </citation>
    <scope>NUCLEOTIDE SEQUENCE [LARGE SCALE GENOMIC DNA]</scope>
    <source>
        <strain evidence="4 5">AGMB00827</strain>
    </source>
</reference>
<dbReference type="Proteomes" id="UP000700908">
    <property type="component" value="Unassembled WGS sequence"/>
</dbReference>
<keyword evidence="2" id="KW-0472">Membrane</keyword>
<dbReference type="Pfam" id="PF00892">
    <property type="entry name" value="EamA"/>
    <property type="match status" value="1"/>
</dbReference>
<organism evidence="4 5">
    <name type="scientific">Collinsella ureilytica</name>
    <dbReference type="NCBI Taxonomy" id="2869515"/>
    <lineage>
        <taxon>Bacteria</taxon>
        <taxon>Bacillati</taxon>
        <taxon>Actinomycetota</taxon>
        <taxon>Coriobacteriia</taxon>
        <taxon>Coriobacteriales</taxon>
        <taxon>Coriobacteriaceae</taxon>
        <taxon>Collinsella</taxon>
    </lineage>
</organism>
<keyword evidence="2" id="KW-0812">Transmembrane</keyword>
<dbReference type="RefSeq" id="WP_222198703.1">
    <property type="nucleotide sequence ID" value="NZ_JAIMFO010000004.1"/>
</dbReference>
<gene>
    <name evidence="4" type="ORF">K6V98_01245</name>
</gene>
<proteinExistence type="inferred from homology"/>
<feature type="transmembrane region" description="Helical" evidence="2">
    <location>
        <begin position="99"/>
        <end position="116"/>
    </location>
</feature>
<feature type="transmembrane region" description="Helical" evidence="2">
    <location>
        <begin position="46"/>
        <end position="63"/>
    </location>
</feature>
<sequence length="117" mass="13129">MSDLALFSSIYLFGVFISAVSQVLLKKAAQREYPSVIKEYLNPLVLTAYTIFFAATLIVIYSYKVVPLSLGPILESTSYIYIVVFGVVFFGERMNLRKLFALALIIGGILLYSWGLR</sequence>
<dbReference type="InterPro" id="IPR037185">
    <property type="entry name" value="EmrE-like"/>
</dbReference>
<dbReference type="InterPro" id="IPR000620">
    <property type="entry name" value="EamA_dom"/>
</dbReference>
<evidence type="ECO:0000313" key="5">
    <source>
        <dbReference type="Proteomes" id="UP000700908"/>
    </source>
</evidence>
<feature type="transmembrane region" description="Helical" evidence="2">
    <location>
        <begin position="69"/>
        <end position="90"/>
    </location>
</feature>
<evidence type="ECO:0000256" key="2">
    <source>
        <dbReference type="SAM" id="Phobius"/>
    </source>
</evidence>
<evidence type="ECO:0000259" key="3">
    <source>
        <dbReference type="Pfam" id="PF00892"/>
    </source>
</evidence>
<evidence type="ECO:0000256" key="1">
    <source>
        <dbReference type="ARBA" id="ARBA00007362"/>
    </source>
</evidence>